<dbReference type="EMBL" id="JBEOZY010000009">
    <property type="protein sequence ID" value="MER6165446.1"/>
    <property type="molecule type" value="Genomic_DNA"/>
</dbReference>
<accession>A0ABV1SUN7</accession>
<evidence type="ECO:0000313" key="1">
    <source>
        <dbReference type="EMBL" id="MER6165446.1"/>
    </source>
</evidence>
<dbReference type="Proteomes" id="UP001496720">
    <property type="component" value="Unassembled WGS sequence"/>
</dbReference>
<evidence type="ECO:0000313" key="2">
    <source>
        <dbReference type="Proteomes" id="UP001496720"/>
    </source>
</evidence>
<keyword evidence="2" id="KW-1185">Reference proteome</keyword>
<protein>
    <submittedName>
        <fullName evidence="1">Uncharacterized protein</fullName>
    </submittedName>
</protein>
<comment type="caution">
    <text evidence="1">The sequence shown here is derived from an EMBL/GenBank/DDBJ whole genome shotgun (WGS) entry which is preliminary data.</text>
</comment>
<name>A0ABV1SUN7_9ACTN</name>
<gene>
    <name evidence="1" type="ORF">ABT188_12880</name>
</gene>
<dbReference type="RefSeq" id="WP_352147240.1">
    <property type="nucleotide sequence ID" value="NZ_JBEOZY010000009.1"/>
</dbReference>
<sequence length="58" mass="5962">MSRTTSRPEADAVTAGIVDDLVITEFGHEPDALPDSRICICWTPGSGTGSPADGGSRS</sequence>
<proteinExistence type="predicted"/>
<organism evidence="1 2">
    <name type="scientific">Streptomyces violaceorubidus</name>
    <dbReference type="NCBI Taxonomy" id="284042"/>
    <lineage>
        <taxon>Bacteria</taxon>
        <taxon>Bacillati</taxon>
        <taxon>Actinomycetota</taxon>
        <taxon>Actinomycetes</taxon>
        <taxon>Kitasatosporales</taxon>
        <taxon>Streptomycetaceae</taxon>
        <taxon>Streptomyces</taxon>
    </lineage>
</organism>
<reference evidence="1 2" key="1">
    <citation type="submission" date="2024-06" db="EMBL/GenBank/DDBJ databases">
        <title>The Natural Products Discovery Center: Release of the First 8490 Sequenced Strains for Exploring Actinobacteria Biosynthetic Diversity.</title>
        <authorList>
            <person name="Kalkreuter E."/>
            <person name="Kautsar S.A."/>
            <person name="Yang D."/>
            <person name="Bader C.D."/>
            <person name="Teijaro C.N."/>
            <person name="Fluegel L."/>
            <person name="Davis C.M."/>
            <person name="Simpson J.R."/>
            <person name="Lauterbach L."/>
            <person name="Steele A.D."/>
            <person name="Gui C."/>
            <person name="Meng S."/>
            <person name="Li G."/>
            <person name="Viehrig K."/>
            <person name="Ye F."/>
            <person name="Su P."/>
            <person name="Kiefer A.F."/>
            <person name="Nichols A."/>
            <person name="Cepeda A.J."/>
            <person name="Yan W."/>
            <person name="Fan B."/>
            <person name="Jiang Y."/>
            <person name="Adhikari A."/>
            <person name="Zheng C.-J."/>
            <person name="Schuster L."/>
            <person name="Cowan T.M."/>
            <person name="Smanski M.J."/>
            <person name="Chevrette M.G."/>
            <person name="De Carvalho L.P.S."/>
            <person name="Shen B."/>
        </authorList>
    </citation>
    <scope>NUCLEOTIDE SEQUENCE [LARGE SCALE GENOMIC DNA]</scope>
    <source>
        <strain evidence="1 2">NPDC001615</strain>
    </source>
</reference>